<dbReference type="HAMAP" id="MF_00418">
    <property type="entry name" value="DapA"/>
    <property type="match status" value="1"/>
</dbReference>
<comment type="pathway">
    <text evidence="2 12">Amino-acid biosynthesis; L-lysine biosynthesis via DAP pathway; (S)-tetrahydrodipicolinate from L-aspartate: step 3/4.</text>
</comment>
<evidence type="ECO:0000313" key="17">
    <source>
        <dbReference type="Proteomes" id="UP000261212"/>
    </source>
</evidence>
<evidence type="ECO:0000256" key="1">
    <source>
        <dbReference type="ARBA" id="ARBA00003294"/>
    </source>
</evidence>
<dbReference type="PANTHER" id="PTHR12128:SF66">
    <property type="entry name" value="4-HYDROXY-2-OXOGLUTARATE ALDOLASE, MITOCHONDRIAL"/>
    <property type="match status" value="1"/>
</dbReference>
<protein>
    <recommendedName>
        <fullName evidence="4 12">4-hydroxy-tetrahydrodipicolinate synthase</fullName>
        <shortName evidence="12">HTPA synthase</shortName>
        <ecNumber evidence="4 12">4.3.3.7</ecNumber>
    </recommendedName>
</protein>
<evidence type="ECO:0000256" key="5">
    <source>
        <dbReference type="ARBA" id="ARBA00022490"/>
    </source>
</evidence>
<evidence type="ECO:0000256" key="10">
    <source>
        <dbReference type="ARBA" id="ARBA00023270"/>
    </source>
</evidence>
<evidence type="ECO:0000256" key="3">
    <source>
        <dbReference type="ARBA" id="ARBA00007592"/>
    </source>
</evidence>
<gene>
    <name evidence="12" type="primary">dapA</name>
    <name evidence="16" type="ORF">DW687_04650</name>
</gene>
<dbReference type="PRINTS" id="PR00146">
    <property type="entry name" value="DHPICSNTHASE"/>
</dbReference>
<comment type="function">
    <text evidence="1 12">Catalyzes the condensation of (S)-aspartate-beta-semialdehyde [(S)-ASA] and pyruvate to 4-hydroxy-tetrahydrodipicolinate (HTPA).</text>
</comment>
<reference evidence="16 17" key="1">
    <citation type="submission" date="2018-08" db="EMBL/GenBank/DDBJ databases">
        <title>A genome reference for cultivated species of the human gut microbiota.</title>
        <authorList>
            <person name="Zou Y."/>
            <person name="Xue W."/>
            <person name="Luo G."/>
        </authorList>
    </citation>
    <scope>NUCLEOTIDE SEQUENCE [LARGE SCALE GENOMIC DNA]</scope>
    <source>
        <strain evidence="16 17">AM25-6</strain>
    </source>
</reference>
<dbReference type="InterPro" id="IPR005263">
    <property type="entry name" value="DapA"/>
</dbReference>
<dbReference type="Pfam" id="PF00701">
    <property type="entry name" value="DHDPS"/>
    <property type="match status" value="1"/>
</dbReference>
<feature type="active site" description="Proton donor/acceptor" evidence="12 14">
    <location>
        <position position="135"/>
    </location>
</feature>
<dbReference type="SUPFAM" id="SSF51569">
    <property type="entry name" value="Aldolase"/>
    <property type="match status" value="1"/>
</dbReference>
<evidence type="ECO:0000256" key="11">
    <source>
        <dbReference type="ARBA" id="ARBA00047836"/>
    </source>
</evidence>
<dbReference type="Gene3D" id="3.20.20.70">
    <property type="entry name" value="Aldolase class I"/>
    <property type="match status" value="1"/>
</dbReference>
<evidence type="ECO:0000256" key="4">
    <source>
        <dbReference type="ARBA" id="ARBA00012086"/>
    </source>
</evidence>
<dbReference type="PANTHER" id="PTHR12128">
    <property type="entry name" value="DIHYDRODIPICOLINATE SYNTHASE"/>
    <property type="match status" value="1"/>
</dbReference>
<dbReference type="AlphaFoldDB" id="A0A3E3E367"/>
<dbReference type="GO" id="GO:0009089">
    <property type="term" value="P:lysine biosynthetic process via diaminopimelate"/>
    <property type="evidence" value="ECO:0007669"/>
    <property type="project" value="UniProtKB-UniRule"/>
</dbReference>
<comment type="subcellular location">
    <subcellularLocation>
        <location evidence="12">Cytoplasm</location>
    </subcellularLocation>
</comment>
<keyword evidence="8 12" id="KW-0457">Lysine biosynthesis</keyword>
<keyword evidence="6 12" id="KW-0028">Amino-acid biosynthesis</keyword>
<evidence type="ECO:0000256" key="14">
    <source>
        <dbReference type="PIRSR" id="PIRSR001365-1"/>
    </source>
</evidence>
<dbReference type="Proteomes" id="UP000261212">
    <property type="component" value="Unassembled WGS sequence"/>
</dbReference>
<keyword evidence="9 12" id="KW-0456">Lyase</keyword>
<comment type="subunit">
    <text evidence="12">Homotetramer; dimer of dimers.</text>
</comment>
<dbReference type="InterPro" id="IPR002220">
    <property type="entry name" value="DapA-like"/>
</dbReference>
<dbReference type="InterPro" id="IPR020624">
    <property type="entry name" value="Schiff_base-form_aldolases_CS"/>
</dbReference>
<comment type="similarity">
    <text evidence="3 12 13">Belongs to the DapA family.</text>
</comment>
<dbReference type="RefSeq" id="WP_007049793.1">
    <property type="nucleotide sequence ID" value="NZ_CABKNJ010000002.1"/>
</dbReference>
<comment type="caution">
    <text evidence="12">Was originally thought to be a dihydrodipicolinate synthase (DHDPS), catalyzing the condensation of (S)-aspartate-beta-semialdehyde [(S)-ASA] and pyruvate to dihydrodipicolinate (DHDP). However, it was shown in E.coli that the product of the enzymatic reaction is not dihydrodipicolinate but in fact (4S)-4-hydroxy-2,3,4,5-tetrahydro-(2S)-dipicolinic acid (HTPA), and that the consecutive dehydration reaction leading to DHDP is not spontaneous but catalyzed by DapB.</text>
</comment>
<dbReference type="PROSITE" id="PS00665">
    <property type="entry name" value="DHDPS_1"/>
    <property type="match status" value="1"/>
</dbReference>
<evidence type="ECO:0000256" key="6">
    <source>
        <dbReference type="ARBA" id="ARBA00022605"/>
    </source>
</evidence>
<keyword evidence="5 12" id="KW-0963">Cytoplasm</keyword>
<dbReference type="PROSITE" id="PS00666">
    <property type="entry name" value="DHDPS_2"/>
    <property type="match status" value="1"/>
</dbReference>
<dbReference type="PIRSF" id="PIRSF001365">
    <property type="entry name" value="DHDPS"/>
    <property type="match status" value="1"/>
</dbReference>
<dbReference type="InterPro" id="IPR013785">
    <property type="entry name" value="Aldolase_TIM"/>
</dbReference>
<dbReference type="EMBL" id="QUSM01000002">
    <property type="protein sequence ID" value="RGD75619.1"/>
    <property type="molecule type" value="Genomic_DNA"/>
</dbReference>
<dbReference type="EC" id="4.3.3.7" evidence="4 12"/>
<feature type="binding site" evidence="12 15">
    <location>
        <position position="47"/>
    </location>
    <ligand>
        <name>pyruvate</name>
        <dbReference type="ChEBI" id="CHEBI:15361"/>
    </ligand>
</feature>
<evidence type="ECO:0000256" key="8">
    <source>
        <dbReference type="ARBA" id="ARBA00023154"/>
    </source>
</evidence>
<dbReference type="SMART" id="SM01130">
    <property type="entry name" value="DHDPS"/>
    <property type="match status" value="1"/>
</dbReference>
<evidence type="ECO:0000256" key="15">
    <source>
        <dbReference type="PIRSR" id="PIRSR001365-2"/>
    </source>
</evidence>
<accession>A0A3E3E367</accession>
<comment type="caution">
    <text evidence="16">The sequence shown here is derived from an EMBL/GenBank/DDBJ whole genome shotgun (WGS) entry which is preliminary data.</text>
</comment>
<evidence type="ECO:0000256" key="12">
    <source>
        <dbReference type="HAMAP-Rule" id="MF_00418"/>
    </source>
</evidence>
<dbReference type="NCBIfam" id="TIGR00674">
    <property type="entry name" value="dapA"/>
    <property type="match status" value="1"/>
</dbReference>
<proteinExistence type="inferred from homology"/>
<evidence type="ECO:0000313" key="16">
    <source>
        <dbReference type="EMBL" id="RGD75619.1"/>
    </source>
</evidence>
<sequence length="293" mass="31961">MSIFKGVATALVTPFDENNRVDLNVLETLINDQIESGINGLVICGTTGESPTVTDKEKDEIFRVSNEVIAGRVPFIAGTGTNNTQHVLELTEIAAKRGADSVLINNPYYNKSSDEGIYNSYEYISDRVDVPIIVYNVPSRTGKNISASLAIELTKIKNVKAFKEASGDLSQVARIMKDLPEDVELYSGNDDQIMPVLSLGGDGVISTCSNIIPKTCVELTDAFFSGDIKTAIQKQLDILPMCDALFCECNPIPVKTAMKIMGLKTGDMRLPLVELTGAKRELLEKTLKEYSLI</sequence>
<feature type="active site" description="Schiff-base intermediate with substrate" evidence="12 14">
    <location>
        <position position="163"/>
    </location>
</feature>
<organism evidence="16 17">
    <name type="scientific">Anaerofustis stercorihominis</name>
    <dbReference type="NCBI Taxonomy" id="214853"/>
    <lineage>
        <taxon>Bacteria</taxon>
        <taxon>Bacillati</taxon>
        <taxon>Bacillota</taxon>
        <taxon>Clostridia</taxon>
        <taxon>Eubacteriales</taxon>
        <taxon>Eubacteriaceae</taxon>
        <taxon>Anaerofustis</taxon>
    </lineage>
</organism>
<keyword evidence="10 12" id="KW-0704">Schiff base</keyword>
<evidence type="ECO:0000256" key="9">
    <source>
        <dbReference type="ARBA" id="ARBA00023239"/>
    </source>
</evidence>
<dbReference type="GO" id="GO:0005829">
    <property type="term" value="C:cytosol"/>
    <property type="evidence" value="ECO:0007669"/>
    <property type="project" value="TreeGrafter"/>
</dbReference>
<evidence type="ECO:0000256" key="2">
    <source>
        <dbReference type="ARBA" id="ARBA00005120"/>
    </source>
</evidence>
<feature type="site" description="Part of a proton relay during catalysis" evidence="12">
    <location>
        <position position="109"/>
    </location>
</feature>
<dbReference type="GO" id="GO:0008840">
    <property type="term" value="F:4-hydroxy-tetrahydrodipicolinate synthase activity"/>
    <property type="evidence" value="ECO:0007669"/>
    <property type="project" value="UniProtKB-UniRule"/>
</dbReference>
<feature type="binding site" evidence="12 15">
    <location>
        <position position="205"/>
    </location>
    <ligand>
        <name>pyruvate</name>
        <dbReference type="ChEBI" id="CHEBI:15361"/>
    </ligand>
</feature>
<dbReference type="UniPathway" id="UPA00034">
    <property type="reaction ID" value="UER00017"/>
</dbReference>
<dbReference type="GO" id="GO:0019877">
    <property type="term" value="P:diaminopimelate biosynthetic process"/>
    <property type="evidence" value="ECO:0007669"/>
    <property type="project" value="UniProtKB-UniRule"/>
</dbReference>
<evidence type="ECO:0000256" key="13">
    <source>
        <dbReference type="PIRNR" id="PIRNR001365"/>
    </source>
</evidence>
<dbReference type="GeneID" id="98000146"/>
<evidence type="ECO:0000256" key="7">
    <source>
        <dbReference type="ARBA" id="ARBA00022915"/>
    </source>
</evidence>
<feature type="site" description="Part of a proton relay during catalysis" evidence="12">
    <location>
        <position position="46"/>
    </location>
</feature>
<keyword evidence="7 12" id="KW-0220">Diaminopimelate biosynthesis</keyword>
<name>A0A3E3E367_9FIRM</name>
<comment type="catalytic activity">
    <reaction evidence="11 12">
        <text>L-aspartate 4-semialdehyde + pyruvate = (2S,4S)-4-hydroxy-2,3,4,5-tetrahydrodipicolinate + H2O + H(+)</text>
        <dbReference type="Rhea" id="RHEA:34171"/>
        <dbReference type="ChEBI" id="CHEBI:15361"/>
        <dbReference type="ChEBI" id="CHEBI:15377"/>
        <dbReference type="ChEBI" id="CHEBI:15378"/>
        <dbReference type="ChEBI" id="CHEBI:67139"/>
        <dbReference type="ChEBI" id="CHEBI:537519"/>
        <dbReference type="EC" id="4.3.3.7"/>
    </reaction>
</comment>
<dbReference type="CDD" id="cd00950">
    <property type="entry name" value="DHDPS"/>
    <property type="match status" value="1"/>
</dbReference>
<dbReference type="InterPro" id="IPR020625">
    <property type="entry name" value="Schiff_base-form_aldolases_AS"/>
</dbReference>